<dbReference type="SUPFAM" id="SSF53756">
    <property type="entry name" value="UDP-Glycosyltransferase/glycogen phosphorylase"/>
    <property type="match status" value="1"/>
</dbReference>
<dbReference type="InterPro" id="IPR003331">
    <property type="entry name" value="UDP_GlcNAc_Epimerase_2_dom"/>
</dbReference>
<dbReference type="CDD" id="cd03786">
    <property type="entry name" value="GTB_UDP-GlcNAc_2-Epimerase"/>
    <property type="match status" value="1"/>
</dbReference>
<feature type="domain" description="UDP-N-acetylglucosamine 2-epimerase" evidence="5">
    <location>
        <begin position="31"/>
        <end position="360"/>
    </location>
</feature>
<evidence type="ECO:0000313" key="6">
    <source>
        <dbReference type="EMBL" id="GAA3956306.1"/>
    </source>
</evidence>
<organism evidence="6 7">
    <name type="scientific">Pedobacter ginsengiterrae</name>
    <dbReference type="NCBI Taxonomy" id="871696"/>
    <lineage>
        <taxon>Bacteria</taxon>
        <taxon>Pseudomonadati</taxon>
        <taxon>Bacteroidota</taxon>
        <taxon>Sphingobacteriia</taxon>
        <taxon>Sphingobacteriales</taxon>
        <taxon>Sphingobacteriaceae</taxon>
        <taxon>Pedobacter</taxon>
    </lineage>
</organism>
<dbReference type="PANTHER" id="PTHR43174:SF2">
    <property type="entry name" value="UDP-N-ACETYLGLUCOSAMINE 2-EPIMERASE"/>
    <property type="match status" value="1"/>
</dbReference>
<comment type="similarity">
    <text evidence="2 4">Belongs to the UDP-N-acetylglucosamine 2-epimerase family.</text>
</comment>
<dbReference type="InterPro" id="IPR029767">
    <property type="entry name" value="WecB-like"/>
</dbReference>
<gene>
    <name evidence="6" type="primary">wecB_1</name>
    <name evidence="6" type="ORF">GCM10022246_07820</name>
</gene>
<sequence length="364" mass="41211">MLEIMRILIVYGTRPEFLKVYPLIRELLKIDNILLSVINTGQHRDMVLELESFFNYSADIYLNIMTEGQSLNSIVSKIVLACDHLFDELKPDFVLIQGDTTTVMSTALAAFNKSIKICHLEAGLRSRNINSPFPEEFNRRTVSLISNINFAPTENAKTNLIQDGVKAETIYVTGNTIIDTLKLVKKRLLTKVEDNKVHILVTAHRRENHKVGIKHICNAIRDILSIYENVWVTWPVHPNPHVMDIVYKELGQIDRVSLIKPVNYLSLLELINNSHIIWTDSGGIQEEAPEFNKPVLILREETERPELITCGLGFLVGTNEALIKEKTIQILDDKQYSDSLKTVINPFGDGMASIKIAKILAGLE</sequence>
<evidence type="ECO:0000259" key="5">
    <source>
        <dbReference type="Pfam" id="PF02350"/>
    </source>
</evidence>
<dbReference type="EMBL" id="BAABAK010000003">
    <property type="protein sequence ID" value="GAA3956306.1"/>
    <property type="molecule type" value="Genomic_DNA"/>
</dbReference>
<evidence type="ECO:0000256" key="2">
    <source>
        <dbReference type="ARBA" id="ARBA00038209"/>
    </source>
</evidence>
<comment type="caution">
    <text evidence="6">The sequence shown here is derived from an EMBL/GenBank/DDBJ whole genome shotgun (WGS) entry which is preliminary data.</text>
</comment>
<keyword evidence="1 4" id="KW-0413">Isomerase</keyword>
<evidence type="ECO:0000313" key="7">
    <source>
        <dbReference type="Proteomes" id="UP001501081"/>
    </source>
</evidence>
<dbReference type="Proteomes" id="UP001501081">
    <property type="component" value="Unassembled WGS sequence"/>
</dbReference>
<accession>A0ABP7NXS5</accession>
<name>A0ABP7NXS5_9SPHI</name>
<dbReference type="EC" id="5.1.3.14" evidence="3"/>
<proteinExistence type="inferred from homology"/>
<dbReference type="Gene3D" id="3.40.50.2000">
    <property type="entry name" value="Glycogen Phosphorylase B"/>
    <property type="match status" value="2"/>
</dbReference>
<dbReference type="Pfam" id="PF02350">
    <property type="entry name" value="Epimerase_2"/>
    <property type="match status" value="1"/>
</dbReference>
<evidence type="ECO:0000256" key="1">
    <source>
        <dbReference type="ARBA" id="ARBA00023235"/>
    </source>
</evidence>
<protein>
    <recommendedName>
        <fullName evidence="3">UDP-N-acetylglucosamine 2-epimerase (non-hydrolyzing)</fullName>
        <ecNumber evidence="3">5.1.3.14</ecNumber>
    </recommendedName>
</protein>
<reference evidence="7" key="1">
    <citation type="journal article" date="2019" name="Int. J. Syst. Evol. Microbiol.">
        <title>The Global Catalogue of Microorganisms (GCM) 10K type strain sequencing project: providing services to taxonomists for standard genome sequencing and annotation.</title>
        <authorList>
            <consortium name="The Broad Institute Genomics Platform"/>
            <consortium name="The Broad Institute Genome Sequencing Center for Infectious Disease"/>
            <person name="Wu L."/>
            <person name="Ma J."/>
        </authorList>
    </citation>
    <scope>NUCLEOTIDE SEQUENCE [LARGE SCALE GENOMIC DNA]</scope>
    <source>
        <strain evidence="7">JCM 17338</strain>
    </source>
</reference>
<dbReference type="PANTHER" id="PTHR43174">
    <property type="entry name" value="UDP-N-ACETYLGLUCOSAMINE 2-EPIMERASE"/>
    <property type="match status" value="1"/>
</dbReference>
<keyword evidence="7" id="KW-1185">Reference proteome</keyword>
<evidence type="ECO:0000256" key="3">
    <source>
        <dbReference type="ARBA" id="ARBA00038858"/>
    </source>
</evidence>
<dbReference type="NCBIfam" id="TIGR00236">
    <property type="entry name" value="wecB"/>
    <property type="match status" value="1"/>
</dbReference>
<evidence type="ECO:0000256" key="4">
    <source>
        <dbReference type="RuleBase" id="RU003513"/>
    </source>
</evidence>